<dbReference type="EMBL" id="BKAQ01000031">
    <property type="protein sequence ID" value="GEP83384.1"/>
    <property type="molecule type" value="Genomic_DNA"/>
</dbReference>
<protein>
    <submittedName>
        <fullName evidence="1">Uncharacterized protein</fullName>
    </submittedName>
</protein>
<name>A0ABQ0XS10_9STAP</name>
<dbReference type="GeneID" id="69906288"/>
<keyword evidence="2" id="KW-1185">Reference proteome</keyword>
<dbReference type="Proteomes" id="UP000321040">
    <property type="component" value="Unassembled WGS sequence"/>
</dbReference>
<gene>
    <name evidence="1" type="ORF">SKL01_25620</name>
</gene>
<evidence type="ECO:0000313" key="1">
    <source>
        <dbReference type="EMBL" id="GEP83384.1"/>
    </source>
</evidence>
<accession>A0ABQ0XS10</accession>
<sequence>MEERIKGSNLHGNKNEELLVKYLDGKKLSDLNTNMKNFINFIIQDKEISFSKEDIIKSYLVTNNKFKQDIIIVLQGEEYNVSVKMGTGNSVHQEKIEDFINYLKNAYNISETLANDFRLSIWVDGTLDGKGDVNNRFKISKLKELYPESKERIQKFLNENRKELITHFIKVGRHNSHVDYIYHGSINNGSWISIDQLINYNLDYATDLNKARAALPIGRMSIQPWNPVLNGNPKTEHKRGQIQVKYTSMENDFTYLIERNSENKGTYLGDKEEFSISQVLNKNKKHKFWKAMNLHNKNSNLYAIKVSSKVVSCLSEKKVLPKADVYIVEAEISRNYLLSKEYHLDEDDLNDFKYKIIKESGISVKRKDSKSYTFAKFTPNTFKKLFEEREDSLILSLSVFLYIKEAKDNIKILQGLGLTEENLWDYLIAEGFAKTKGDITDEDEVKYIKKFLNNKMRKVIENNPSIKAAIFAGKGLYEEPYPASFIVKHGELTNEIVTEYSITRGSGLSKGNYTIIFKP</sequence>
<dbReference type="RefSeq" id="WP_103294777.1">
    <property type="nucleotide sequence ID" value="NZ_BKAQ01000031.1"/>
</dbReference>
<reference evidence="1 2" key="1">
    <citation type="submission" date="2019-07" db="EMBL/GenBank/DDBJ databases">
        <title>Whole genome shotgun sequence of Staphylococcus kloosii NBRC 109624.</title>
        <authorList>
            <person name="Hosoyama A."/>
            <person name="Uohara A."/>
            <person name="Ohji S."/>
            <person name="Ichikawa N."/>
        </authorList>
    </citation>
    <scope>NUCLEOTIDE SEQUENCE [LARGE SCALE GENOMIC DNA]</scope>
    <source>
        <strain evidence="1 2">NBRC 109624</strain>
    </source>
</reference>
<organism evidence="1 2">
    <name type="scientific">Staphylococcus kloosii</name>
    <dbReference type="NCBI Taxonomy" id="29384"/>
    <lineage>
        <taxon>Bacteria</taxon>
        <taxon>Bacillati</taxon>
        <taxon>Bacillota</taxon>
        <taxon>Bacilli</taxon>
        <taxon>Bacillales</taxon>
        <taxon>Staphylococcaceae</taxon>
        <taxon>Staphylococcus</taxon>
    </lineage>
</organism>
<comment type="caution">
    <text evidence="1">The sequence shown here is derived from an EMBL/GenBank/DDBJ whole genome shotgun (WGS) entry which is preliminary data.</text>
</comment>
<proteinExistence type="predicted"/>
<evidence type="ECO:0000313" key="2">
    <source>
        <dbReference type="Proteomes" id="UP000321040"/>
    </source>
</evidence>